<dbReference type="PANTHER" id="PTHR11741">
    <property type="entry name" value="ELONGATION FACTOR TS"/>
    <property type="match status" value="1"/>
</dbReference>
<dbReference type="HAMAP" id="MF_00050">
    <property type="entry name" value="EF_Ts"/>
    <property type="match status" value="1"/>
</dbReference>
<organism evidence="7 8">
    <name type="scientific">Candidatus Taylorbacteria bacterium RIFCSPHIGHO2_02_FULL_45_35</name>
    <dbReference type="NCBI Taxonomy" id="1802311"/>
    <lineage>
        <taxon>Bacteria</taxon>
        <taxon>Candidatus Tayloriibacteriota</taxon>
    </lineage>
</organism>
<dbReference type="SUPFAM" id="SSF54713">
    <property type="entry name" value="Elongation factor Ts (EF-Ts), dimerisation domain"/>
    <property type="match status" value="1"/>
</dbReference>
<reference evidence="7 8" key="1">
    <citation type="journal article" date="2016" name="Nat. Commun.">
        <title>Thousands of microbial genomes shed light on interconnected biogeochemical processes in an aquifer system.</title>
        <authorList>
            <person name="Anantharaman K."/>
            <person name="Brown C.T."/>
            <person name="Hug L.A."/>
            <person name="Sharon I."/>
            <person name="Castelle C.J."/>
            <person name="Probst A.J."/>
            <person name="Thomas B.C."/>
            <person name="Singh A."/>
            <person name="Wilkins M.J."/>
            <person name="Karaoz U."/>
            <person name="Brodie E.L."/>
            <person name="Williams K.H."/>
            <person name="Hubbard S.S."/>
            <person name="Banfield J.F."/>
        </authorList>
    </citation>
    <scope>NUCLEOTIDE SEQUENCE [LARGE SCALE GENOMIC DNA]</scope>
</reference>
<sequence length="197" mass="21921">MIRETTTEQIKALRDLTGISVMQCKKALEEAKGDVEKALIILRKKGAEIAAKKSDRTFGAGAVASYIHGNGTIGAMVELSAETDFVSGNEAFRSLAYDIAMHVAASAPEFLKNEDITMEKRQVALQVFEKEVLDKPENLREKILEGKLASYFKDKILLEQPFIKNPDLTIRQVIESAIQKFGEKIEVARFVRFKVGS</sequence>
<dbReference type="Gene3D" id="1.10.8.10">
    <property type="entry name" value="DNA helicase RuvA subunit, C-terminal domain"/>
    <property type="match status" value="1"/>
</dbReference>
<dbReference type="Gene3D" id="3.30.479.20">
    <property type="entry name" value="Elongation factor Ts, dimerisation domain"/>
    <property type="match status" value="1"/>
</dbReference>
<dbReference type="GO" id="GO:0003746">
    <property type="term" value="F:translation elongation factor activity"/>
    <property type="evidence" value="ECO:0007669"/>
    <property type="project" value="UniProtKB-UniRule"/>
</dbReference>
<comment type="subcellular location">
    <subcellularLocation>
        <location evidence="5">Cytoplasm</location>
    </subcellularLocation>
</comment>
<comment type="similarity">
    <text evidence="1 5">Belongs to the EF-Ts family.</text>
</comment>
<dbReference type="InterPro" id="IPR001816">
    <property type="entry name" value="Transl_elong_EFTs/EF1B"/>
</dbReference>
<evidence type="ECO:0000256" key="4">
    <source>
        <dbReference type="ARBA" id="ARBA00022917"/>
    </source>
</evidence>
<name>A0A1G2MQE6_9BACT</name>
<dbReference type="GO" id="GO:0005737">
    <property type="term" value="C:cytoplasm"/>
    <property type="evidence" value="ECO:0007669"/>
    <property type="project" value="UniProtKB-SubCell"/>
</dbReference>
<keyword evidence="4 5" id="KW-0648">Protein biosynthesis</keyword>
<dbReference type="InterPro" id="IPR014039">
    <property type="entry name" value="Transl_elong_EFTs/EF1B_dimer"/>
</dbReference>
<proteinExistence type="inferred from homology"/>
<dbReference type="FunFam" id="1.10.8.10:FF:000001">
    <property type="entry name" value="Elongation factor Ts"/>
    <property type="match status" value="1"/>
</dbReference>
<protein>
    <recommendedName>
        <fullName evidence="2 5">Elongation factor Ts</fullName>
        <shortName evidence="5">EF-Ts</shortName>
    </recommendedName>
</protein>
<comment type="function">
    <text evidence="5">Associates with the EF-Tu.GDP complex and induces the exchange of GDP to GTP. It remains bound to the aminoacyl-tRNA.EF-Tu.GTP complex up to the GTP hydrolysis stage on the ribosome.</text>
</comment>
<comment type="caution">
    <text evidence="7">The sequence shown here is derived from an EMBL/GenBank/DDBJ whole genome shotgun (WGS) entry which is preliminary data.</text>
</comment>
<keyword evidence="3 5" id="KW-0251">Elongation factor</keyword>
<keyword evidence="5" id="KW-0963">Cytoplasm</keyword>
<evidence type="ECO:0000313" key="8">
    <source>
        <dbReference type="Proteomes" id="UP000177943"/>
    </source>
</evidence>
<evidence type="ECO:0000256" key="3">
    <source>
        <dbReference type="ARBA" id="ARBA00022768"/>
    </source>
</evidence>
<dbReference type="SUPFAM" id="SSF46934">
    <property type="entry name" value="UBA-like"/>
    <property type="match status" value="1"/>
</dbReference>
<dbReference type="Pfam" id="PF00889">
    <property type="entry name" value="EF_TS"/>
    <property type="match status" value="1"/>
</dbReference>
<dbReference type="Proteomes" id="UP000177943">
    <property type="component" value="Unassembled WGS sequence"/>
</dbReference>
<dbReference type="Gene3D" id="1.10.286.20">
    <property type="match status" value="1"/>
</dbReference>
<dbReference type="CDD" id="cd14275">
    <property type="entry name" value="UBA_EF-Ts"/>
    <property type="match status" value="1"/>
</dbReference>
<feature type="region of interest" description="Involved in Mg(2+) ion dislocation from EF-Tu" evidence="5">
    <location>
        <begin position="83"/>
        <end position="86"/>
    </location>
</feature>
<evidence type="ECO:0000259" key="6">
    <source>
        <dbReference type="Pfam" id="PF00889"/>
    </source>
</evidence>
<evidence type="ECO:0000256" key="1">
    <source>
        <dbReference type="ARBA" id="ARBA00005532"/>
    </source>
</evidence>
<dbReference type="EMBL" id="MHRP01000037">
    <property type="protein sequence ID" value="OHA26117.1"/>
    <property type="molecule type" value="Genomic_DNA"/>
</dbReference>
<dbReference type="AlphaFoldDB" id="A0A1G2MQE6"/>
<evidence type="ECO:0000256" key="2">
    <source>
        <dbReference type="ARBA" id="ARBA00016956"/>
    </source>
</evidence>
<evidence type="ECO:0000313" key="7">
    <source>
        <dbReference type="EMBL" id="OHA26117.1"/>
    </source>
</evidence>
<gene>
    <name evidence="5" type="primary">tsf</name>
    <name evidence="7" type="ORF">A3D56_01705</name>
</gene>
<accession>A0A1G2MQE6</accession>
<dbReference type="InterPro" id="IPR036402">
    <property type="entry name" value="EF-Ts_dimer_sf"/>
</dbReference>
<dbReference type="PANTHER" id="PTHR11741:SF0">
    <property type="entry name" value="ELONGATION FACTOR TS, MITOCHONDRIAL"/>
    <property type="match status" value="1"/>
</dbReference>
<evidence type="ECO:0000256" key="5">
    <source>
        <dbReference type="HAMAP-Rule" id="MF_00050"/>
    </source>
</evidence>
<feature type="domain" description="Translation elongation factor EFTs/EF1B dimerisation" evidence="6">
    <location>
        <begin position="44"/>
        <end position="196"/>
    </location>
</feature>
<dbReference type="InterPro" id="IPR009060">
    <property type="entry name" value="UBA-like_sf"/>
</dbReference>